<feature type="region of interest" description="Disordered" evidence="1">
    <location>
        <begin position="1"/>
        <end position="27"/>
    </location>
</feature>
<accession>A0A5J6VMU3</accession>
<evidence type="ECO:0000313" key="2">
    <source>
        <dbReference type="EMBL" id="QFG74781.1"/>
    </source>
</evidence>
<evidence type="ECO:0000256" key="1">
    <source>
        <dbReference type="SAM" id="MobiDB-lite"/>
    </source>
</evidence>
<feature type="compositionally biased region" description="Basic residues" evidence="1">
    <location>
        <begin position="1"/>
        <end position="21"/>
    </location>
</feature>
<protein>
    <submittedName>
        <fullName evidence="2">Uncharacterized protein</fullName>
    </submittedName>
</protein>
<reference evidence="2" key="1">
    <citation type="journal article" date="2019" name="Philos. Trans. R. Soc. Lond., B, Biol. Sci.">
        <title>Targeted metagenomic recovery of four divergent viruses reveals shared and distinctive characteristics of giant viruses of marine eukaryotes.</title>
        <authorList>
            <person name="Needham D.M."/>
            <person name="Poirier C."/>
            <person name="Hehenberger E."/>
            <person name="Jimenez V."/>
            <person name="Swalwell J.E."/>
            <person name="Santoro A.E."/>
            <person name="Worden A.Z."/>
        </authorList>
    </citation>
    <scope>NUCLEOTIDE SEQUENCE</scope>
    <source>
        <strain evidence="2">OPacV-421</strain>
    </source>
</reference>
<proteinExistence type="predicted"/>
<name>A0A5J6VMU3_9VIRU</name>
<sequence length="112" mass="13140">MKYFSKKNRNHSARKNTRKRSASVSNSARLKRIEEEIKINNKLLSSFNHLDKLKQIQYGISENNRVVAQILRILTPDIIPGGNPDYSDYKPSRDNRIKHFTPEIMEQNEENI</sequence>
<dbReference type="EMBL" id="MN448291">
    <property type="protein sequence ID" value="QFG74781.1"/>
    <property type="molecule type" value="Genomic_DNA"/>
</dbReference>
<organism evidence="2">
    <name type="scientific">Megaviridae environmental sample</name>
    <dbReference type="NCBI Taxonomy" id="1737588"/>
    <lineage>
        <taxon>Viruses</taxon>
        <taxon>Varidnaviria</taxon>
        <taxon>Bamfordvirae</taxon>
        <taxon>Nucleocytoviricota</taxon>
        <taxon>Megaviricetes</taxon>
        <taxon>Imitervirales</taxon>
        <taxon>Mimiviridae</taxon>
        <taxon>environmental samples</taxon>
    </lineage>
</organism>